<dbReference type="Proteomes" id="UP000095645">
    <property type="component" value="Unassembled WGS sequence"/>
</dbReference>
<accession>A0A174HJR1</accession>
<feature type="transmembrane region" description="Helical" evidence="1">
    <location>
        <begin position="12"/>
        <end position="35"/>
    </location>
</feature>
<protein>
    <submittedName>
        <fullName evidence="2">Uncharacterized protein</fullName>
    </submittedName>
</protein>
<evidence type="ECO:0000313" key="3">
    <source>
        <dbReference type="Proteomes" id="UP000095645"/>
    </source>
</evidence>
<organism evidence="2 3">
    <name type="scientific">Blautia obeum</name>
    <dbReference type="NCBI Taxonomy" id="40520"/>
    <lineage>
        <taxon>Bacteria</taxon>
        <taxon>Bacillati</taxon>
        <taxon>Bacillota</taxon>
        <taxon>Clostridia</taxon>
        <taxon>Lachnospirales</taxon>
        <taxon>Lachnospiraceae</taxon>
        <taxon>Blautia</taxon>
    </lineage>
</organism>
<keyword evidence="1" id="KW-1133">Transmembrane helix</keyword>
<name>A0A174HJR1_9FIRM</name>
<evidence type="ECO:0000256" key="1">
    <source>
        <dbReference type="SAM" id="Phobius"/>
    </source>
</evidence>
<gene>
    <name evidence="2" type="ORF">ERS852476_03759</name>
</gene>
<evidence type="ECO:0000313" key="2">
    <source>
        <dbReference type="EMBL" id="CUO73165.1"/>
    </source>
</evidence>
<dbReference type="EMBL" id="CYZP01000066">
    <property type="protein sequence ID" value="CUO73165.1"/>
    <property type="molecule type" value="Genomic_DNA"/>
</dbReference>
<sequence>MAAILMNYKIPGYYIFFICLAVISCFSNPGMVVLAGCRVDNIDQAE</sequence>
<keyword evidence="1" id="KW-0812">Transmembrane</keyword>
<dbReference type="AlphaFoldDB" id="A0A174HJR1"/>
<keyword evidence="1" id="KW-0472">Membrane</keyword>
<proteinExistence type="predicted"/>
<reference evidence="2 3" key="1">
    <citation type="submission" date="2015-09" db="EMBL/GenBank/DDBJ databases">
        <authorList>
            <consortium name="Pathogen Informatics"/>
        </authorList>
    </citation>
    <scope>NUCLEOTIDE SEQUENCE [LARGE SCALE GENOMIC DNA]</scope>
    <source>
        <strain evidence="2 3">2789STDY5834861</strain>
    </source>
</reference>